<feature type="compositionally biased region" description="Basic and acidic residues" evidence="1">
    <location>
        <begin position="8"/>
        <end position="17"/>
    </location>
</feature>
<feature type="region of interest" description="Disordered" evidence="1">
    <location>
        <begin position="1"/>
        <end position="37"/>
    </location>
</feature>
<gene>
    <name evidence="2" type="ORF">Syun_018746</name>
</gene>
<comment type="caution">
    <text evidence="2">The sequence shown here is derived from an EMBL/GenBank/DDBJ whole genome shotgun (WGS) entry which is preliminary data.</text>
</comment>
<dbReference type="Proteomes" id="UP001420932">
    <property type="component" value="Unassembled WGS sequence"/>
</dbReference>
<reference evidence="2 3" key="1">
    <citation type="submission" date="2024-01" db="EMBL/GenBank/DDBJ databases">
        <title>Genome assemblies of Stephania.</title>
        <authorList>
            <person name="Yang L."/>
        </authorList>
    </citation>
    <scope>NUCLEOTIDE SEQUENCE [LARGE SCALE GENOMIC DNA]</scope>
    <source>
        <strain evidence="2">YNDBR</strain>
        <tissue evidence="2">Leaf</tissue>
    </source>
</reference>
<evidence type="ECO:0000313" key="3">
    <source>
        <dbReference type="Proteomes" id="UP001420932"/>
    </source>
</evidence>
<keyword evidence="3" id="KW-1185">Reference proteome</keyword>
<sequence length="81" mass="9244">MQDEDSNVAEHRERDLMIARGGSESEASESSEDSIGNEEREKCIVDWYTGIVNGVECIVRYITNFTLLNINKFTLGKEIMR</sequence>
<proteinExistence type="predicted"/>
<feature type="compositionally biased region" description="Acidic residues" evidence="1">
    <location>
        <begin position="26"/>
        <end position="36"/>
    </location>
</feature>
<accession>A0AAP0ISZ6</accession>
<evidence type="ECO:0000256" key="1">
    <source>
        <dbReference type="SAM" id="MobiDB-lite"/>
    </source>
</evidence>
<dbReference type="AlphaFoldDB" id="A0AAP0ISZ6"/>
<name>A0AAP0ISZ6_9MAGN</name>
<organism evidence="2 3">
    <name type="scientific">Stephania yunnanensis</name>
    <dbReference type="NCBI Taxonomy" id="152371"/>
    <lineage>
        <taxon>Eukaryota</taxon>
        <taxon>Viridiplantae</taxon>
        <taxon>Streptophyta</taxon>
        <taxon>Embryophyta</taxon>
        <taxon>Tracheophyta</taxon>
        <taxon>Spermatophyta</taxon>
        <taxon>Magnoliopsida</taxon>
        <taxon>Ranunculales</taxon>
        <taxon>Menispermaceae</taxon>
        <taxon>Menispermoideae</taxon>
        <taxon>Cissampelideae</taxon>
        <taxon>Stephania</taxon>
    </lineage>
</organism>
<protein>
    <submittedName>
        <fullName evidence="2">Uncharacterized protein</fullName>
    </submittedName>
</protein>
<evidence type="ECO:0000313" key="2">
    <source>
        <dbReference type="EMBL" id="KAK9121129.1"/>
    </source>
</evidence>
<dbReference type="EMBL" id="JBBNAF010000008">
    <property type="protein sequence ID" value="KAK9121129.1"/>
    <property type="molecule type" value="Genomic_DNA"/>
</dbReference>